<protein>
    <submittedName>
        <fullName evidence="4">Protein CASC3</fullName>
    </submittedName>
</protein>
<evidence type="ECO:0000313" key="2">
    <source>
        <dbReference type="EMBL" id="VDM36369.1"/>
    </source>
</evidence>
<feature type="compositionally biased region" description="Basic and acidic residues" evidence="1">
    <location>
        <begin position="90"/>
        <end position="106"/>
    </location>
</feature>
<accession>A0A0R3XCX9</accession>
<name>A0A0R3XCX9_HYDTA</name>
<feature type="region of interest" description="Disordered" evidence="1">
    <location>
        <begin position="34"/>
        <end position="53"/>
    </location>
</feature>
<dbReference type="STRING" id="6205.A0A0R3XCX9"/>
<feature type="region of interest" description="Disordered" evidence="1">
    <location>
        <begin position="150"/>
        <end position="180"/>
    </location>
</feature>
<reference evidence="4" key="1">
    <citation type="submission" date="2017-02" db="UniProtKB">
        <authorList>
            <consortium name="WormBaseParasite"/>
        </authorList>
    </citation>
    <scope>IDENTIFICATION</scope>
</reference>
<sequence length="206" mass="23552">MTCRTLSNTDFGFAQGTSEGALTKKKAKEGLDYLHSDEDQEVPYQPNGGPIESGEYIDFRLYDMWDRSELPSPTERYYNMPTYEVSDEESTTKSDEQAEQLKHRDTSGCLETQNEAFEDALPDENYLKIGKIYRILDDPMLDVQGAEWSSNPGFQGGTPDNVKTDSNCEDSDIISEQKKYQRKYKTAERARERLDPQLLANVPRCM</sequence>
<organism evidence="4">
    <name type="scientific">Hydatigena taeniaeformis</name>
    <name type="common">Feline tapeworm</name>
    <name type="synonym">Taenia taeniaeformis</name>
    <dbReference type="NCBI Taxonomy" id="6205"/>
    <lineage>
        <taxon>Eukaryota</taxon>
        <taxon>Metazoa</taxon>
        <taxon>Spiralia</taxon>
        <taxon>Lophotrochozoa</taxon>
        <taxon>Platyhelminthes</taxon>
        <taxon>Cestoda</taxon>
        <taxon>Eucestoda</taxon>
        <taxon>Cyclophyllidea</taxon>
        <taxon>Taeniidae</taxon>
        <taxon>Hydatigera</taxon>
    </lineage>
</organism>
<evidence type="ECO:0000256" key="1">
    <source>
        <dbReference type="SAM" id="MobiDB-lite"/>
    </source>
</evidence>
<reference evidence="2 3" key="2">
    <citation type="submission" date="2018-11" db="EMBL/GenBank/DDBJ databases">
        <authorList>
            <consortium name="Pathogen Informatics"/>
        </authorList>
    </citation>
    <scope>NUCLEOTIDE SEQUENCE [LARGE SCALE GENOMIC DNA]</scope>
</reference>
<dbReference type="WBParaSite" id="TTAC_0001140601-mRNA-1">
    <property type="protein sequence ID" value="TTAC_0001140601-mRNA-1"/>
    <property type="gene ID" value="TTAC_0001140601"/>
</dbReference>
<dbReference type="EMBL" id="UYWX01023888">
    <property type="protein sequence ID" value="VDM36369.1"/>
    <property type="molecule type" value="Genomic_DNA"/>
</dbReference>
<proteinExistence type="predicted"/>
<dbReference type="OrthoDB" id="10610129at2759"/>
<feature type="region of interest" description="Disordered" evidence="1">
    <location>
        <begin position="70"/>
        <end position="106"/>
    </location>
</feature>
<feature type="region of interest" description="Disordered" evidence="1">
    <location>
        <begin position="1"/>
        <end position="20"/>
    </location>
</feature>
<keyword evidence="3" id="KW-1185">Reference proteome</keyword>
<evidence type="ECO:0000313" key="4">
    <source>
        <dbReference type="WBParaSite" id="TTAC_0001140601-mRNA-1"/>
    </source>
</evidence>
<evidence type="ECO:0000313" key="3">
    <source>
        <dbReference type="Proteomes" id="UP000274429"/>
    </source>
</evidence>
<gene>
    <name evidence="2" type="ORF">TTAC_LOCUS11389</name>
</gene>
<dbReference type="Proteomes" id="UP000274429">
    <property type="component" value="Unassembled WGS sequence"/>
</dbReference>
<dbReference type="AlphaFoldDB" id="A0A0R3XCX9"/>